<dbReference type="PROSITE" id="PS51257">
    <property type="entry name" value="PROKAR_LIPOPROTEIN"/>
    <property type="match status" value="1"/>
</dbReference>
<sequence length="160" mass="16912">MTNNIFKLLMVVLVALSVLGCQGEETSPPTPTVQQPAAAKVDSPKAVTTTAEQPVKVEASVEEVQQPLEVVNSVPVVAEPVTIEESSQPAVDLTLSDGFLKQIDADAEDEFLTQLPPQGEDEAAEKRKVKISGGVLLDADNEVLVDKVDGGKVNISIPLN</sequence>
<gene>
    <name evidence="3" type="ORF">SAMN05660420_03037</name>
</gene>
<dbReference type="EMBL" id="FNQN01000011">
    <property type="protein sequence ID" value="SEA74596.1"/>
    <property type="molecule type" value="Genomic_DNA"/>
</dbReference>
<protein>
    <submittedName>
        <fullName evidence="3">Uncharacterized protein</fullName>
    </submittedName>
</protein>
<dbReference type="Proteomes" id="UP000199409">
    <property type="component" value="Unassembled WGS sequence"/>
</dbReference>
<feature type="signal peptide" evidence="2">
    <location>
        <begin position="1"/>
        <end position="23"/>
    </location>
</feature>
<evidence type="ECO:0000313" key="3">
    <source>
        <dbReference type="EMBL" id="SEA74596.1"/>
    </source>
</evidence>
<proteinExistence type="predicted"/>
<keyword evidence="2" id="KW-0732">Signal</keyword>
<reference evidence="3 4" key="1">
    <citation type="submission" date="2016-10" db="EMBL/GenBank/DDBJ databases">
        <authorList>
            <person name="de Groot N.N."/>
        </authorList>
    </citation>
    <scope>NUCLEOTIDE SEQUENCE [LARGE SCALE GENOMIC DNA]</scope>
    <source>
        <strain evidence="3 4">DSM 7343</strain>
    </source>
</reference>
<organism evidence="3 4">
    <name type="scientific">Desulfuromusa kysingii</name>
    <dbReference type="NCBI Taxonomy" id="37625"/>
    <lineage>
        <taxon>Bacteria</taxon>
        <taxon>Pseudomonadati</taxon>
        <taxon>Thermodesulfobacteriota</taxon>
        <taxon>Desulfuromonadia</taxon>
        <taxon>Desulfuromonadales</taxon>
        <taxon>Geopsychrobacteraceae</taxon>
        <taxon>Desulfuromusa</taxon>
    </lineage>
</organism>
<dbReference type="RefSeq" id="WP_092350371.1">
    <property type="nucleotide sequence ID" value="NZ_FNQN01000011.1"/>
</dbReference>
<feature type="chain" id="PRO_5011513336" evidence="2">
    <location>
        <begin position="24"/>
        <end position="160"/>
    </location>
</feature>
<feature type="region of interest" description="Disordered" evidence="1">
    <location>
        <begin position="24"/>
        <end position="45"/>
    </location>
</feature>
<evidence type="ECO:0000256" key="1">
    <source>
        <dbReference type="SAM" id="MobiDB-lite"/>
    </source>
</evidence>
<dbReference type="STRING" id="37625.SAMN05660420_03037"/>
<evidence type="ECO:0000313" key="4">
    <source>
        <dbReference type="Proteomes" id="UP000199409"/>
    </source>
</evidence>
<keyword evidence="4" id="KW-1185">Reference proteome</keyword>
<dbReference type="AlphaFoldDB" id="A0A1H4DPZ7"/>
<accession>A0A1H4DPZ7</accession>
<evidence type="ECO:0000256" key="2">
    <source>
        <dbReference type="SAM" id="SignalP"/>
    </source>
</evidence>
<name>A0A1H4DPZ7_9BACT</name>